<accession>A0AAV9G5R3</accession>
<name>A0AAV9G5R3_9PEZI</name>
<organism evidence="2 3">
    <name type="scientific">Podospora aff. communis PSN243</name>
    <dbReference type="NCBI Taxonomy" id="3040156"/>
    <lineage>
        <taxon>Eukaryota</taxon>
        <taxon>Fungi</taxon>
        <taxon>Dikarya</taxon>
        <taxon>Ascomycota</taxon>
        <taxon>Pezizomycotina</taxon>
        <taxon>Sordariomycetes</taxon>
        <taxon>Sordariomycetidae</taxon>
        <taxon>Sordariales</taxon>
        <taxon>Podosporaceae</taxon>
        <taxon>Podospora</taxon>
    </lineage>
</organism>
<evidence type="ECO:0000313" key="2">
    <source>
        <dbReference type="EMBL" id="KAK4443798.1"/>
    </source>
</evidence>
<protein>
    <submittedName>
        <fullName evidence="2">Uncharacterized protein</fullName>
    </submittedName>
</protein>
<evidence type="ECO:0000256" key="1">
    <source>
        <dbReference type="SAM" id="MobiDB-lite"/>
    </source>
</evidence>
<feature type="region of interest" description="Disordered" evidence="1">
    <location>
        <begin position="45"/>
        <end position="84"/>
    </location>
</feature>
<reference evidence="2" key="1">
    <citation type="journal article" date="2023" name="Mol. Phylogenet. Evol.">
        <title>Genome-scale phylogeny and comparative genomics of the fungal order Sordariales.</title>
        <authorList>
            <person name="Hensen N."/>
            <person name="Bonometti L."/>
            <person name="Westerberg I."/>
            <person name="Brannstrom I.O."/>
            <person name="Guillou S."/>
            <person name="Cros-Aarteil S."/>
            <person name="Calhoun S."/>
            <person name="Haridas S."/>
            <person name="Kuo A."/>
            <person name="Mondo S."/>
            <person name="Pangilinan J."/>
            <person name="Riley R."/>
            <person name="LaButti K."/>
            <person name="Andreopoulos B."/>
            <person name="Lipzen A."/>
            <person name="Chen C."/>
            <person name="Yan M."/>
            <person name="Daum C."/>
            <person name="Ng V."/>
            <person name="Clum A."/>
            <person name="Steindorff A."/>
            <person name="Ohm R.A."/>
            <person name="Martin F."/>
            <person name="Silar P."/>
            <person name="Natvig D.O."/>
            <person name="Lalanne C."/>
            <person name="Gautier V."/>
            <person name="Ament-Velasquez S.L."/>
            <person name="Kruys A."/>
            <person name="Hutchinson M.I."/>
            <person name="Powell A.J."/>
            <person name="Barry K."/>
            <person name="Miller A.N."/>
            <person name="Grigoriev I.V."/>
            <person name="Debuchy R."/>
            <person name="Gladieux P."/>
            <person name="Hiltunen Thoren M."/>
            <person name="Johannesson H."/>
        </authorList>
    </citation>
    <scope>NUCLEOTIDE SEQUENCE</scope>
    <source>
        <strain evidence="2">PSN243</strain>
    </source>
</reference>
<feature type="compositionally biased region" description="Pro residues" evidence="1">
    <location>
        <begin position="69"/>
        <end position="84"/>
    </location>
</feature>
<reference evidence="2" key="2">
    <citation type="submission" date="2023-05" db="EMBL/GenBank/DDBJ databases">
        <authorList>
            <consortium name="Lawrence Berkeley National Laboratory"/>
            <person name="Steindorff A."/>
            <person name="Hensen N."/>
            <person name="Bonometti L."/>
            <person name="Westerberg I."/>
            <person name="Brannstrom I.O."/>
            <person name="Guillou S."/>
            <person name="Cros-Aarteil S."/>
            <person name="Calhoun S."/>
            <person name="Haridas S."/>
            <person name="Kuo A."/>
            <person name="Mondo S."/>
            <person name="Pangilinan J."/>
            <person name="Riley R."/>
            <person name="Labutti K."/>
            <person name="Andreopoulos B."/>
            <person name="Lipzen A."/>
            <person name="Chen C."/>
            <person name="Yanf M."/>
            <person name="Daum C."/>
            <person name="Ng V."/>
            <person name="Clum A."/>
            <person name="Ohm R."/>
            <person name="Martin F."/>
            <person name="Silar P."/>
            <person name="Natvig D."/>
            <person name="Lalanne C."/>
            <person name="Gautier V."/>
            <person name="Ament-Velasquez S.L."/>
            <person name="Kruys A."/>
            <person name="Hutchinson M.I."/>
            <person name="Powell A.J."/>
            <person name="Barry K."/>
            <person name="Miller A.N."/>
            <person name="Grigoriev I.V."/>
            <person name="Debuchy R."/>
            <person name="Gladieux P."/>
            <person name="Thoren M.H."/>
            <person name="Johannesson H."/>
        </authorList>
    </citation>
    <scope>NUCLEOTIDE SEQUENCE</scope>
    <source>
        <strain evidence="2">PSN243</strain>
    </source>
</reference>
<sequence>MAQQWPHGAPDPIFPQNPPIWGQTILVPMPDGSYVPQTVPFGYQQPGQGFVGQPNPFGKPDPNVAYRPQGPPTPPAPALGPPTRPDVDVRGLAPRLGKERKFGLASQVQLRKGTAEDRTRHRRRPHMMLLLTEVDEAVPPSGANRDRDFLQKANWGRQEIEEEDPYYVEATNFPVVQQAVGRIYLDRTSASFLEWSWAMAEEQEQLNTALGAIVSGSGHLETKYANEKPENYAFLADMAEKYIDVRLRAVGSMQNRERDVWKQPFGSAMVDYAAQWNTLYNDHGPQLPSDKNASAPLLKITDRNDLARLRQNAYFAITRLPFAPT</sequence>
<proteinExistence type="predicted"/>
<dbReference type="AlphaFoldDB" id="A0AAV9G5R3"/>
<gene>
    <name evidence="2" type="ORF">QBC34DRAFT_498747</name>
</gene>
<evidence type="ECO:0000313" key="3">
    <source>
        <dbReference type="Proteomes" id="UP001321760"/>
    </source>
</evidence>
<comment type="caution">
    <text evidence="2">The sequence shown here is derived from an EMBL/GenBank/DDBJ whole genome shotgun (WGS) entry which is preliminary data.</text>
</comment>
<keyword evidence="3" id="KW-1185">Reference proteome</keyword>
<dbReference type="EMBL" id="MU865986">
    <property type="protein sequence ID" value="KAK4443798.1"/>
    <property type="molecule type" value="Genomic_DNA"/>
</dbReference>
<dbReference type="Proteomes" id="UP001321760">
    <property type="component" value="Unassembled WGS sequence"/>
</dbReference>